<dbReference type="HOGENOM" id="CLU_3178698_0_0_2"/>
<dbReference type="EMBL" id="CP002408">
    <property type="protein sequence ID" value="AFU57006.1"/>
    <property type="molecule type" value="Genomic_DNA"/>
</dbReference>
<dbReference type="Proteomes" id="UP000008037">
    <property type="component" value="Chromosome"/>
</dbReference>
<dbReference type="AlphaFoldDB" id="K0I6W8"/>
<dbReference type="STRING" id="1237085.Ngar_c00560"/>
<dbReference type="InParanoid" id="K0I6W8"/>
<gene>
    <name evidence="1" type="ordered locus">Ngar_c00560</name>
</gene>
<organism evidence="1 2">
    <name type="scientific">Nitrososphaera gargensis (strain Ga9.2)</name>
    <dbReference type="NCBI Taxonomy" id="1237085"/>
    <lineage>
        <taxon>Archaea</taxon>
        <taxon>Nitrososphaerota</taxon>
        <taxon>Nitrososphaeria</taxon>
        <taxon>Nitrososphaerales</taxon>
        <taxon>Nitrososphaeraceae</taxon>
        <taxon>Nitrososphaera</taxon>
    </lineage>
</organism>
<dbReference type="BioCyc" id="CNIT1237085:G1324-56-MONOMER"/>
<evidence type="ECO:0000313" key="2">
    <source>
        <dbReference type="Proteomes" id="UP000008037"/>
    </source>
</evidence>
<accession>K0I6W8</accession>
<dbReference type="KEGG" id="nga:Ngar_c00560"/>
<name>K0I6W8_NITGG</name>
<keyword evidence="2" id="KW-1185">Reference proteome</keyword>
<proteinExistence type="predicted"/>
<evidence type="ECO:0000313" key="1">
    <source>
        <dbReference type="EMBL" id="AFU57006.1"/>
    </source>
</evidence>
<protein>
    <submittedName>
        <fullName evidence="1">Uncharacterized protein</fullName>
    </submittedName>
</protein>
<sequence length="46" mass="5603">MTQRKAVCIKIVQEVPERERMTSRTNPYQLLLRILSFKARWRPTTR</sequence>
<reference evidence="1 2" key="1">
    <citation type="journal article" date="2012" name="Environ. Microbiol.">
        <title>The genome of the ammonia-oxidizing Candidatus Nitrososphaera gargensis: insights into metabolic versatility and environmental adaptations.</title>
        <authorList>
            <person name="Spang A."/>
            <person name="Poehlein A."/>
            <person name="Offre P."/>
            <person name="Zumbragel S."/>
            <person name="Haider S."/>
            <person name="Rychlik N."/>
            <person name="Nowka B."/>
            <person name="Schmeisser C."/>
            <person name="Lebedeva E.V."/>
            <person name="Rattei T."/>
            <person name="Bohm C."/>
            <person name="Schmid M."/>
            <person name="Galushko A."/>
            <person name="Hatzenpichler R."/>
            <person name="Weinmaier T."/>
            <person name="Daniel R."/>
            <person name="Schleper C."/>
            <person name="Spieck E."/>
            <person name="Streit W."/>
            <person name="Wagner M."/>
        </authorList>
    </citation>
    <scope>NUCLEOTIDE SEQUENCE [LARGE SCALE GENOMIC DNA]</scope>
    <source>
        <strain evidence="2">Ga9.2</strain>
    </source>
</reference>